<dbReference type="GO" id="GO:0006633">
    <property type="term" value="P:fatty acid biosynthetic process"/>
    <property type="evidence" value="ECO:0007669"/>
    <property type="project" value="UniProtKB-KW"/>
</dbReference>
<feature type="domain" description="ATP-grasp" evidence="14">
    <location>
        <begin position="120"/>
        <end position="317"/>
    </location>
</feature>
<dbReference type="EC" id="6.3.4.14" evidence="4 13"/>
<dbReference type="Proteomes" id="UP000481852">
    <property type="component" value="Unassembled WGS sequence"/>
</dbReference>
<dbReference type="PANTHER" id="PTHR48095:SF2">
    <property type="entry name" value="BIOTIN CARBOXYLASE, CHLOROPLASTIC"/>
    <property type="match status" value="1"/>
</dbReference>
<evidence type="ECO:0000256" key="4">
    <source>
        <dbReference type="ARBA" id="ARBA00013263"/>
    </source>
</evidence>
<dbReference type="Pfam" id="PF02786">
    <property type="entry name" value="CPSase_L_D2"/>
    <property type="match status" value="1"/>
</dbReference>
<dbReference type="InterPro" id="IPR005481">
    <property type="entry name" value="BC-like_N"/>
</dbReference>
<evidence type="ECO:0000313" key="17">
    <source>
        <dbReference type="Proteomes" id="UP000481852"/>
    </source>
</evidence>
<dbReference type="UniPathway" id="UPA00655">
    <property type="reaction ID" value="UER00711"/>
</dbReference>
<evidence type="ECO:0000256" key="3">
    <source>
        <dbReference type="ARBA" id="ARBA00011750"/>
    </source>
</evidence>
<dbReference type="PROSITE" id="PS00867">
    <property type="entry name" value="CPSASE_2"/>
    <property type="match status" value="1"/>
</dbReference>
<dbReference type="PROSITE" id="PS50975">
    <property type="entry name" value="ATP_GRASP"/>
    <property type="match status" value="1"/>
</dbReference>
<dbReference type="InterPro" id="IPR051602">
    <property type="entry name" value="ACC_Biotin_Carboxylase"/>
</dbReference>
<dbReference type="GO" id="GO:0004075">
    <property type="term" value="F:biotin carboxylase activity"/>
    <property type="evidence" value="ECO:0007669"/>
    <property type="project" value="UniProtKB-EC"/>
</dbReference>
<dbReference type="InterPro" id="IPR011761">
    <property type="entry name" value="ATP-grasp"/>
</dbReference>
<protein>
    <recommendedName>
        <fullName evidence="4 13">Biotin carboxylase</fullName>
        <ecNumber evidence="4 13">6.3.4.14</ecNumber>
    </recommendedName>
    <alternativeName>
        <fullName evidence="13">Acetyl-coenzyme A carboxylase biotin carboxylase subunit A</fullName>
    </alternativeName>
</protein>
<dbReference type="Pfam" id="PF02785">
    <property type="entry name" value="Biotin_carb_C"/>
    <property type="match status" value="1"/>
</dbReference>
<dbReference type="FunFam" id="3.30.1490.20:FF:000018">
    <property type="entry name" value="Biotin carboxylase"/>
    <property type="match status" value="1"/>
</dbReference>
<dbReference type="PROSITE" id="PS00866">
    <property type="entry name" value="CPSASE_1"/>
    <property type="match status" value="1"/>
</dbReference>
<dbReference type="SUPFAM" id="SSF52440">
    <property type="entry name" value="PreATP-grasp domain"/>
    <property type="match status" value="1"/>
</dbReference>
<evidence type="ECO:0000256" key="8">
    <source>
        <dbReference type="ARBA" id="ARBA00022840"/>
    </source>
</evidence>
<gene>
    <name evidence="16" type="primary">accC</name>
    <name evidence="16" type="ORF">FYJ35_07180</name>
</gene>
<keyword evidence="13" id="KW-0275">Fatty acid biosynthesis</keyword>
<dbReference type="SUPFAM" id="SSF56059">
    <property type="entry name" value="Glutathione synthetase ATP-binding domain-like"/>
    <property type="match status" value="1"/>
</dbReference>
<keyword evidence="13" id="KW-0443">Lipid metabolism</keyword>
<accession>A0A6L5X5Z0</accession>
<dbReference type="InterPro" id="IPR004549">
    <property type="entry name" value="Acetyl_CoA_COase_biotin_COase"/>
</dbReference>
<comment type="subunit">
    <text evidence="3 13">Acetyl-CoA carboxylase is a heterohexamer of biotin carboxyl carrier protein, biotin carboxylase and the two subunits of carboxyl transferase in a 2:2 complex.</text>
</comment>
<sequence length="463" mass="50541">MFRRILIANRGEIAMRLIRCMKEMGIESVLAYSAEDADSLPVQMATESVCIGPAAASASYLNQAALVEAAKAASCDAVHPGYGFLSENADFAALVRENGMAFIGPDPETIRLMGDKEKARELMKKNGIPTVPGSDGLVDTADEAVRVADSLGYPVLVKASAGGGGRGMRRASCRDEVMAAYQDARAEAQAAFGDSSVYLEKEIVRPHHIEFQILADRYGGIVQLGERDCSMQRRRQKMIEEAPAGCLTPRLRAKMAKAAITAAKASGYVSAGTVEFVVDQQGNFYFIEMNTRIQVEHCVTEMETGIDLVREQIRIAAGMKLSVRQTDIHPAGHTIEVRINAEDPQQAFAPSPGTISFAHFPGGGGVRIESAVYSGSRVSPFYDSMIAKLIVHAPGRQEAIHKMRAALEELTIEGVRTNINYLYLMMFQRDYLLGQFDTSFIEENTEKILKWEKACRKKAGLTG</sequence>
<comment type="pathway">
    <text evidence="2 13">Lipid metabolism; malonyl-CoA biosynthesis; malonyl-CoA from acetyl-CoA: step 1/1.</text>
</comment>
<dbReference type="PANTHER" id="PTHR48095">
    <property type="entry name" value="PYRUVATE CARBOXYLASE SUBUNIT A"/>
    <property type="match status" value="1"/>
</dbReference>
<evidence type="ECO:0000256" key="1">
    <source>
        <dbReference type="ARBA" id="ARBA00003761"/>
    </source>
</evidence>
<comment type="function">
    <text evidence="1 13">This protein is a component of the acetyl coenzyme A carboxylase complex; first, biotin carboxylase catalyzes the carboxylation of the carrier protein and then the transcarboxylase transfers the carboxyl group to form malonyl-CoA.</text>
</comment>
<evidence type="ECO:0000256" key="2">
    <source>
        <dbReference type="ARBA" id="ARBA00004956"/>
    </source>
</evidence>
<comment type="caution">
    <text evidence="16">The sequence shown here is derived from an EMBL/GenBank/DDBJ whole genome shotgun (WGS) entry which is preliminary data.</text>
</comment>
<dbReference type="InterPro" id="IPR011764">
    <property type="entry name" value="Biotin_carboxylation_dom"/>
</dbReference>
<reference evidence="16 17" key="1">
    <citation type="submission" date="2019-08" db="EMBL/GenBank/DDBJ databases">
        <title>In-depth cultivation of the pig gut microbiome towards novel bacterial diversity and tailored functional studies.</title>
        <authorList>
            <person name="Wylensek D."/>
            <person name="Hitch T.C.A."/>
            <person name="Clavel T."/>
        </authorList>
    </citation>
    <scope>NUCLEOTIDE SEQUENCE [LARGE SCALE GENOMIC DNA]</scope>
    <source>
        <strain evidence="16 17">Oil+RF-744-WCA-WT-11</strain>
    </source>
</reference>
<evidence type="ECO:0000256" key="5">
    <source>
        <dbReference type="ARBA" id="ARBA00022598"/>
    </source>
</evidence>
<evidence type="ECO:0000256" key="7">
    <source>
        <dbReference type="ARBA" id="ARBA00022741"/>
    </source>
</evidence>
<dbReference type="RefSeq" id="WP_154525050.1">
    <property type="nucleotide sequence ID" value="NZ_VULZ01000006.1"/>
</dbReference>
<dbReference type="SMART" id="SM00878">
    <property type="entry name" value="Biotin_carb_C"/>
    <property type="match status" value="1"/>
</dbReference>
<evidence type="ECO:0000256" key="6">
    <source>
        <dbReference type="ARBA" id="ARBA00022723"/>
    </source>
</evidence>
<dbReference type="GO" id="GO:0005524">
    <property type="term" value="F:ATP binding"/>
    <property type="evidence" value="ECO:0007669"/>
    <property type="project" value="UniProtKB-UniRule"/>
</dbReference>
<evidence type="ECO:0000256" key="9">
    <source>
        <dbReference type="ARBA" id="ARBA00022842"/>
    </source>
</evidence>
<dbReference type="FunFam" id="3.40.50.20:FF:000010">
    <property type="entry name" value="Propionyl-CoA carboxylase subunit alpha"/>
    <property type="match status" value="1"/>
</dbReference>
<dbReference type="Gene3D" id="3.30.470.20">
    <property type="entry name" value="ATP-grasp fold, B domain"/>
    <property type="match status" value="1"/>
</dbReference>
<dbReference type="InterPro" id="IPR016185">
    <property type="entry name" value="PreATP-grasp_dom_sf"/>
</dbReference>
<keyword evidence="13" id="KW-0276">Fatty acid metabolism</keyword>
<keyword evidence="7 12" id="KW-0547">Nucleotide-binding</keyword>
<keyword evidence="8 12" id="KW-0067">ATP-binding</keyword>
<dbReference type="AlphaFoldDB" id="A0A6L5X5Z0"/>
<dbReference type="GO" id="GO:2001295">
    <property type="term" value="P:malonyl-CoA biosynthetic process"/>
    <property type="evidence" value="ECO:0007669"/>
    <property type="project" value="UniProtKB-UniPathway"/>
</dbReference>
<dbReference type="SUPFAM" id="SSF51246">
    <property type="entry name" value="Rudiment single hybrid motif"/>
    <property type="match status" value="1"/>
</dbReference>
<keyword evidence="6" id="KW-0479">Metal-binding</keyword>
<proteinExistence type="predicted"/>
<dbReference type="InterPro" id="IPR011054">
    <property type="entry name" value="Rudment_hybrid_motif"/>
</dbReference>
<evidence type="ECO:0000313" key="16">
    <source>
        <dbReference type="EMBL" id="MSS14828.1"/>
    </source>
</evidence>
<evidence type="ECO:0000256" key="12">
    <source>
        <dbReference type="PROSITE-ProRule" id="PRU00409"/>
    </source>
</evidence>
<dbReference type="GO" id="GO:0046872">
    <property type="term" value="F:metal ion binding"/>
    <property type="evidence" value="ECO:0007669"/>
    <property type="project" value="UniProtKB-KW"/>
</dbReference>
<dbReference type="EMBL" id="VULZ01000006">
    <property type="protein sequence ID" value="MSS14828.1"/>
    <property type="molecule type" value="Genomic_DNA"/>
</dbReference>
<keyword evidence="17" id="KW-1185">Reference proteome</keyword>
<keyword evidence="10 13" id="KW-0092">Biotin</keyword>
<dbReference type="NCBIfam" id="NF006367">
    <property type="entry name" value="PRK08591.1"/>
    <property type="match status" value="1"/>
</dbReference>
<evidence type="ECO:0000256" key="11">
    <source>
        <dbReference type="ARBA" id="ARBA00048600"/>
    </source>
</evidence>
<keyword evidence="13" id="KW-0444">Lipid biosynthesis</keyword>
<evidence type="ECO:0000256" key="13">
    <source>
        <dbReference type="RuleBase" id="RU365063"/>
    </source>
</evidence>
<keyword evidence="9" id="KW-0460">Magnesium</keyword>
<evidence type="ECO:0000256" key="10">
    <source>
        <dbReference type="ARBA" id="ARBA00023267"/>
    </source>
</evidence>
<evidence type="ECO:0000259" key="15">
    <source>
        <dbReference type="PROSITE" id="PS50979"/>
    </source>
</evidence>
<dbReference type="InterPro" id="IPR005479">
    <property type="entry name" value="CPAse_ATP-bd"/>
</dbReference>
<keyword evidence="5 13" id="KW-0436">Ligase</keyword>
<organism evidence="16 17">
    <name type="scientific">Porcincola intestinalis</name>
    <dbReference type="NCBI Taxonomy" id="2606632"/>
    <lineage>
        <taxon>Bacteria</taxon>
        <taxon>Bacillati</taxon>
        <taxon>Bacillota</taxon>
        <taxon>Clostridia</taxon>
        <taxon>Lachnospirales</taxon>
        <taxon>Lachnospiraceae</taxon>
        <taxon>Porcincola</taxon>
    </lineage>
</organism>
<dbReference type="Pfam" id="PF00289">
    <property type="entry name" value="Biotin_carb_N"/>
    <property type="match status" value="1"/>
</dbReference>
<dbReference type="PROSITE" id="PS50979">
    <property type="entry name" value="BC"/>
    <property type="match status" value="1"/>
</dbReference>
<feature type="domain" description="Biotin carboxylation" evidence="15">
    <location>
        <begin position="1"/>
        <end position="446"/>
    </location>
</feature>
<name>A0A6L5X5Z0_9FIRM</name>
<evidence type="ECO:0000259" key="14">
    <source>
        <dbReference type="PROSITE" id="PS50975"/>
    </source>
</evidence>
<dbReference type="InterPro" id="IPR005482">
    <property type="entry name" value="Biotin_COase_C"/>
</dbReference>
<dbReference type="NCBIfam" id="TIGR00514">
    <property type="entry name" value="accC"/>
    <property type="match status" value="1"/>
</dbReference>
<comment type="catalytic activity">
    <reaction evidence="11 13">
        <text>N(6)-biotinyl-L-lysyl-[protein] + hydrogencarbonate + ATP = N(6)-carboxybiotinyl-L-lysyl-[protein] + ADP + phosphate + H(+)</text>
        <dbReference type="Rhea" id="RHEA:13501"/>
        <dbReference type="Rhea" id="RHEA-COMP:10505"/>
        <dbReference type="Rhea" id="RHEA-COMP:10506"/>
        <dbReference type="ChEBI" id="CHEBI:15378"/>
        <dbReference type="ChEBI" id="CHEBI:17544"/>
        <dbReference type="ChEBI" id="CHEBI:30616"/>
        <dbReference type="ChEBI" id="CHEBI:43474"/>
        <dbReference type="ChEBI" id="CHEBI:83144"/>
        <dbReference type="ChEBI" id="CHEBI:83145"/>
        <dbReference type="ChEBI" id="CHEBI:456216"/>
        <dbReference type="EC" id="6.3.4.14"/>
    </reaction>
</comment>